<evidence type="ECO:0000313" key="2">
    <source>
        <dbReference type="EMBL" id="CAA7013952.1"/>
    </source>
</evidence>
<protein>
    <recommendedName>
        <fullName evidence="1">F-box domain-containing protein</fullName>
    </recommendedName>
</protein>
<evidence type="ECO:0000313" key="3">
    <source>
        <dbReference type="Proteomes" id="UP000467841"/>
    </source>
</evidence>
<evidence type="ECO:0000259" key="1">
    <source>
        <dbReference type="SMART" id="SM00256"/>
    </source>
</evidence>
<feature type="domain" description="F-box" evidence="1">
    <location>
        <begin position="13"/>
        <end position="53"/>
    </location>
</feature>
<dbReference type="Proteomes" id="UP000467841">
    <property type="component" value="Unassembled WGS sequence"/>
</dbReference>
<dbReference type="Pfam" id="PF08268">
    <property type="entry name" value="FBA_3"/>
    <property type="match status" value="1"/>
</dbReference>
<dbReference type="InterPro" id="IPR017451">
    <property type="entry name" value="F-box-assoc_interact_dom"/>
</dbReference>
<sequence length="389" mass="45674">MKRLKQHVYSDPIPVDILIDIFSLVPGESIARFRCVSKLWRYILGRPDFKDLFLTKSSTRPRFFFSLHHDGKVFFYSTPQLLNQGENSTLVATRYHTSYPKYFPDPSKLRTLVCGLALFKSYERKIRVIFNPITGEFLTLPKLLLKNKNLPDMKAKSTIPDREIVAGIYLGYDPISKQFKVLCMTSSHCERPNTHQVLTLESGKRLWRRLESKFHFIENHRMANEICINGVLYFGGVLRQSSVIVCFDVRSEKFSFINMKRGMFDKYDIESYSCWYLTLFNYKGKLGIRQATKEPWEYHQLVLWVVEDSGSHKWSKQVYELPRLVYNSAFVFAGMAGTGEIVFSVRSPFCVYLYNLEGETFTRVHIQGFERFNTYIRTFVVYVENMEFM</sequence>
<accession>A0A6D2HFG2</accession>
<dbReference type="OrthoDB" id="1845276at2759"/>
<dbReference type="PANTHER" id="PTHR31111:SF65">
    <property type="entry name" value="F-BOX DOMAIN-CONTAINING PROTEIN"/>
    <property type="match status" value="1"/>
</dbReference>
<organism evidence="2 3">
    <name type="scientific">Microthlaspi erraticum</name>
    <dbReference type="NCBI Taxonomy" id="1685480"/>
    <lineage>
        <taxon>Eukaryota</taxon>
        <taxon>Viridiplantae</taxon>
        <taxon>Streptophyta</taxon>
        <taxon>Embryophyta</taxon>
        <taxon>Tracheophyta</taxon>
        <taxon>Spermatophyta</taxon>
        <taxon>Magnoliopsida</taxon>
        <taxon>eudicotyledons</taxon>
        <taxon>Gunneridae</taxon>
        <taxon>Pentapetalae</taxon>
        <taxon>rosids</taxon>
        <taxon>malvids</taxon>
        <taxon>Brassicales</taxon>
        <taxon>Brassicaceae</taxon>
        <taxon>Coluteocarpeae</taxon>
        <taxon>Microthlaspi</taxon>
    </lineage>
</organism>
<dbReference type="InterPro" id="IPR036047">
    <property type="entry name" value="F-box-like_dom_sf"/>
</dbReference>
<dbReference type="InterPro" id="IPR013187">
    <property type="entry name" value="F-box-assoc_dom_typ3"/>
</dbReference>
<proteinExistence type="predicted"/>
<dbReference type="InterPro" id="IPR001810">
    <property type="entry name" value="F-box_dom"/>
</dbReference>
<dbReference type="PANTHER" id="PTHR31111">
    <property type="entry name" value="BNAA05G37150D PROTEIN-RELATED"/>
    <property type="match status" value="1"/>
</dbReference>
<dbReference type="Pfam" id="PF00646">
    <property type="entry name" value="F-box"/>
    <property type="match status" value="1"/>
</dbReference>
<name>A0A6D2HFG2_9BRAS</name>
<dbReference type="Gene3D" id="1.20.1280.50">
    <property type="match status" value="1"/>
</dbReference>
<dbReference type="NCBIfam" id="TIGR01640">
    <property type="entry name" value="F_box_assoc_1"/>
    <property type="match status" value="1"/>
</dbReference>
<dbReference type="SMART" id="SM00256">
    <property type="entry name" value="FBOX"/>
    <property type="match status" value="1"/>
</dbReference>
<gene>
    <name evidence="2" type="ORF">MERR_LOCUS1186</name>
</gene>
<dbReference type="EMBL" id="CACVBM020000077">
    <property type="protein sequence ID" value="CAA7013952.1"/>
    <property type="molecule type" value="Genomic_DNA"/>
</dbReference>
<dbReference type="AlphaFoldDB" id="A0A6D2HFG2"/>
<keyword evidence="3" id="KW-1185">Reference proteome</keyword>
<comment type="caution">
    <text evidence="2">The sequence shown here is derived from an EMBL/GenBank/DDBJ whole genome shotgun (WGS) entry which is preliminary data.</text>
</comment>
<dbReference type="SUPFAM" id="SSF81383">
    <property type="entry name" value="F-box domain"/>
    <property type="match status" value="1"/>
</dbReference>
<reference evidence="2" key="1">
    <citation type="submission" date="2020-01" db="EMBL/GenBank/DDBJ databases">
        <authorList>
            <person name="Mishra B."/>
        </authorList>
    </citation>
    <scope>NUCLEOTIDE SEQUENCE [LARGE SCALE GENOMIC DNA]</scope>
</reference>